<name>A0A0E0CZ72_9ORYZ</name>
<feature type="region of interest" description="Disordered" evidence="5">
    <location>
        <begin position="234"/>
        <end position="264"/>
    </location>
</feature>
<dbReference type="HOGENOM" id="CLU_044533_1_0_1"/>
<proteinExistence type="predicted"/>
<evidence type="ECO:0000256" key="2">
    <source>
        <dbReference type="ARBA" id="ARBA00023242"/>
    </source>
</evidence>
<comment type="subcellular location">
    <subcellularLocation>
        <location evidence="1 3">Nucleus</location>
    </subcellularLocation>
</comment>
<sequence>MAAARNPLRRWKPFLAAFTSVDGAIEAADPGGLPRDEIRRARGRIVEMLRGAEGEAEAEGLCLVLDVVMAESLLTLRLVPVTARTLATTDLAGVVGALRRHESERIRGLATDIVRGWRAAVRRELVRIGIAMEKLSQTPERIEADQRVRVTSDLDTKVKHATPTSLPKRIEADQRVRVSPDLDMKVKHASPAPPPKKKATAVGSSRVDPAKTSQLSLTKTSAPVVGVGRVKAPDIGSATKPNPPKKLPAVTGSAGGRRDGIKPSHIDGEKLTVAAKRKLGVYQEAEEAQKPRKTADMGATAKPKEPALPPKKSPAVVASAGRRESIELRNDDEKIAAAKRKLHEGYREAEEAKKRRKMTDVGAAAKPKEPALPPKKLPAVVANAGRRESIELRNDDEEKIAAAKQKLHEGYREAEEAKNRRKMADMGAAAKPKEPAPPPKKSRRPSLPAPAAARAPSSAMTTRGSPLQSGSSEKATKKQRRRSRGADMGAAAKPKEPALPPKKSPAVVASAGRREGIELRNEDEKIAAAKRKLREGYQEAEEAKKRRKIHVIEDPEILKQRQKKMHPILRLRSRASHASSMAEKSSLMSSLGRL</sequence>
<feature type="compositionally biased region" description="Polar residues" evidence="5">
    <location>
        <begin position="460"/>
        <end position="473"/>
    </location>
</feature>
<feature type="region of interest" description="Disordered" evidence="5">
    <location>
        <begin position="343"/>
        <end position="514"/>
    </location>
</feature>
<dbReference type="AlphaFoldDB" id="A0A0E0CZ72"/>
<dbReference type="InterPro" id="IPR035441">
    <property type="entry name" value="TFIIS/LEDGF_dom_sf"/>
</dbReference>
<dbReference type="SUPFAM" id="SSF47676">
    <property type="entry name" value="Conserved domain common to transcription factors TFIIS, elongin A, CRSP70"/>
    <property type="match status" value="1"/>
</dbReference>
<feature type="region of interest" description="Disordered" evidence="5">
    <location>
        <begin position="573"/>
        <end position="594"/>
    </location>
</feature>
<dbReference type="eggNOG" id="ENOG502TMDU">
    <property type="taxonomic scope" value="Eukaryota"/>
</dbReference>
<feature type="compositionally biased region" description="Low complexity" evidence="5">
    <location>
        <begin position="576"/>
        <end position="594"/>
    </location>
</feature>
<feature type="domain" description="TFIIS N-terminal" evidence="6">
    <location>
        <begin position="47"/>
        <end position="124"/>
    </location>
</feature>
<feature type="compositionally biased region" description="Basic and acidic residues" evidence="5">
    <location>
        <begin position="406"/>
        <end position="424"/>
    </location>
</feature>
<reference evidence="7" key="2">
    <citation type="submission" date="2018-05" db="EMBL/GenBank/DDBJ databases">
        <title>OmerRS3 (Oryza meridionalis Reference Sequence Version 3).</title>
        <authorList>
            <person name="Zhang J."/>
            <person name="Kudrna D."/>
            <person name="Lee S."/>
            <person name="Talag J."/>
            <person name="Welchert J."/>
            <person name="Wing R.A."/>
        </authorList>
    </citation>
    <scope>NUCLEOTIDE SEQUENCE [LARGE SCALE GENOMIC DNA]</scope>
    <source>
        <strain evidence="7">cv. OR44</strain>
    </source>
</reference>
<dbReference type="InterPro" id="IPR003617">
    <property type="entry name" value="TFIIS/CRSP70_N_sub"/>
</dbReference>
<dbReference type="PROSITE" id="PS51319">
    <property type="entry name" value="TFIIS_N"/>
    <property type="match status" value="1"/>
</dbReference>
<evidence type="ECO:0000256" key="3">
    <source>
        <dbReference type="PROSITE-ProRule" id="PRU00649"/>
    </source>
</evidence>
<keyword evidence="2 3" id="KW-0539">Nucleus</keyword>
<dbReference type="PANTHER" id="PTHR47853">
    <property type="entry name" value="EXPRESSED PROTEIN"/>
    <property type="match status" value="1"/>
</dbReference>
<dbReference type="EnsemblPlants" id="OMERI03G12630.1">
    <property type="protein sequence ID" value="OMERI03G12630.1"/>
    <property type="gene ID" value="OMERI03G12630"/>
</dbReference>
<protein>
    <recommendedName>
        <fullName evidence="6">TFIIS N-terminal domain-containing protein</fullName>
    </recommendedName>
</protein>
<evidence type="ECO:0000256" key="4">
    <source>
        <dbReference type="SAM" id="Coils"/>
    </source>
</evidence>
<dbReference type="GO" id="GO:0005634">
    <property type="term" value="C:nucleus"/>
    <property type="evidence" value="ECO:0007669"/>
    <property type="project" value="UniProtKB-SubCell"/>
</dbReference>
<reference evidence="7" key="1">
    <citation type="submission" date="2015-04" db="UniProtKB">
        <authorList>
            <consortium name="EnsemblPlants"/>
        </authorList>
    </citation>
    <scope>IDENTIFICATION</scope>
</reference>
<evidence type="ECO:0000256" key="1">
    <source>
        <dbReference type="ARBA" id="ARBA00004123"/>
    </source>
</evidence>
<feature type="region of interest" description="Disordered" evidence="5">
    <location>
        <begin position="184"/>
        <end position="218"/>
    </location>
</feature>
<organism evidence="7">
    <name type="scientific">Oryza meridionalis</name>
    <dbReference type="NCBI Taxonomy" id="40149"/>
    <lineage>
        <taxon>Eukaryota</taxon>
        <taxon>Viridiplantae</taxon>
        <taxon>Streptophyta</taxon>
        <taxon>Embryophyta</taxon>
        <taxon>Tracheophyta</taxon>
        <taxon>Spermatophyta</taxon>
        <taxon>Magnoliopsida</taxon>
        <taxon>Liliopsida</taxon>
        <taxon>Poales</taxon>
        <taxon>Poaceae</taxon>
        <taxon>BOP clade</taxon>
        <taxon>Oryzoideae</taxon>
        <taxon>Oryzeae</taxon>
        <taxon>Oryzinae</taxon>
        <taxon>Oryza</taxon>
    </lineage>
</organism>
<feature type="region of interest" description="Disordered" evidence="5">
    <location>
        <begin position="284"/>
        <end position="323"/>
    </location>
</feature>
<feature type="coiled-coil region" evidence="4">
    <location>
        <begin position="519"/>
        <end position="546"/>
    </location>
</feature>
<keyword evidence="8" id="KW-1185">Reference proteome</keyword>
<dbReference type="InterPro" id="IPR017923">
    <property type="entry name" value="TFIIS_N"/>
</dbReference>
<evidence type="ECO:0000259" key="6">
    <source>
        <dbReference type="PROSITE" id="PS51319"/>
    </source>
</evidence>
<dbReference type="Pfam" id="PF08711">
    <property type="entry name" value="Med26"/>
    <property type="match status" value="1"/>
</dbReference>
<evidence type="ECO:0000313" key="8">
    <source>
        <dbReference type="Proteomes" id="UP000008021"/>
    </source>
</evidence>
<feature type="compositionally biased region" description="Basic and acidic residues" evidence="5">
    <location>
        <begin position="343"/>
        <end position="353"/>
    </location>
</feature>
<dbReference type="Gramene" id="OMERI03G12630.1">
    <property type="protein sequence ID" value="OMERI03G12630.1"/>
    <property type="gene ID" value="OMERI03G12630"/>
</dbReference>
<feature type="compositionally biased region" description="Low complexity" evidence="5">
    <location>
        <begin position="445"/>
        <end position="459"/>
    </location>
</feature>
<dbReference type="SMART" id="SM00509">
    <property type="entry name" value="TFS2N"/>
    <property type="match status" value="1"/>
</dbReference>
<dbReference type="PANTHER" id="PTHR47853:SF1">
    <property type="entry name" value="EXPRESSED PROTEIN"/>
    <property type="match status" value="1"/>
</dbReference>
<accession>A0A0E0CZ72</accession>
<dbReference type="Gene3D" id="1.20.930.10">
    <property type="entry name" value="Conserved domain common to transcription factors TFIIS, elongin A, CRSP70"/>
    <property type="match status" value="1"/>
</dbReference>
<dbReference type="Proteomes" id="UP000008021">
    <property type="component" value="Chromosome 3"/>
</dbReference>
<keyword evidence="4" id="KW-0175">Coiled coil</keyword>
<evidence type="ECO:0000256" key="5">
    <source>
        <dbReference type="SAM" id="MobiDB-lite"/>
    </source>
</evidence>
<evidence type="ECO:0000313" key="7">
    <source>
        <dbReference type="EnsemblPlants" id="OMERI03G12630.1"/>
    </source>
</evidence>